<dbReference type="InParanoid" id="B6IGB4"/>
<evidence type="ECO:0000313" key="1">
    <source>
        <dbReference type="EMBL" id="CAR98944.1"/>
    </source>
</evidence>
<dbReference type="HOGENOM" id="CLU_3428595_0_0_1"/>
<name>B6IGB4_CAEBR</name>
<dbReference type="RefSeq" id="XP_045098511.1">
    <property type="nucleotide sequence ID" value="XM_045235518.1"/>
</dbReference>
<gene>
    <name evidence="1" type="ORF">CBG26343</name>
    <name evidence="1" type="ORF">CBG_26343</name>
</gene>
<proteinExistence type="predicted"/>
<dbReference type="GeneID" id="68917822"/>
<reference evidence="1 2" key="1">
    <citation type="journal article" date="2003" name="PLoS Biol.">
        <title>The genome sequence of Caenorhabditis briggsae: a platform for comparative genomics.</title>
        <authorList>
            <person name="Stein L.D."/>
            <person name="Bao Z."/>
            <person name="Blasiar D."/>
            <person name="Blumenthal T."/>
            <person name="Brent M.R."/>
            <person name="Chen N."/>
            <person name="Chinwalla A."/>
            <person name="Clarke L."/>
            <person name="Clee C."/>
            <person name="Coghlan A."/>
            <person name="Coulson A."/>
            <person name="D'Eustachio P."/>
            <person name="Fitch D.H."/>
            <person name="Fulton L.A."/>
            <person name="Fulton R.E."/>
            <person name="Griffiths-Jones S."/>
            <person name="Harris T.W."/>
            <person name="Hillier L.W."/>
            <person name="Kamath R."/>
            <person name="Kuwabara P.E."/>
            <person name="Mardis E.R."/>
            <person name="Marra M.A."/>
            <person name="Miner T.L."/>
            <person name="Minx P."/>
            <person name="Mullikin J.C."/>
            <person name="Plumb R.W."/>
            <person name="Rogers J."/>
            <person name="Schein J.E."/>
            <person name="Sohrmann M."/>
            <person name="Spieth J."/>
            <person name="Stajich J.E."/>
            <person name="Wei C."/>
            <person name="Willey D."/>
            <person name="Wilson R.K."/>
            <person name="Durbin R."/>
            <person name="Waterston R.H."/>
        </authorList>
    </citation>
    <scope>NUCLEOTIDE SEQUENCE [LARGE SCALE GENOMIC DNA]</scope>
    <source>
        <strain evidence="1 2">AF16</strain>
    </source>
</reference>
<dbReference type="KEGG" id="cbr:CBG_26343"/>
<protein>
    <submittedName>
        <fullName evidence="1">Protein CBG26343</fullName>
    </submittedName>
</protein>
<organism evidence="1 2">
    <name type="scientific">Caenorhabditis briggsae</name>
    <dbReference type="NCBI Taxonomy" id="6238"/>
    <lineage>
        <taxon>Eukaryota</taxon>
        <taxon>Metazoa</taxon>
        <taxon>Ecdysozoa</taxon>
        <taxon>Nematoda</taxon>
        <taxon>Chromadorea</taxon>
        <taxon>Rhabditida</taxon>
        <taxon>Rhabditina</taxon>
        <taxon>Rhabditomorpha</taxon>
        <taxon>Rhabditoidea</taxon>
        <taxon>Rhabditidae</taxon>
        <taxon>Peloderinae</taxon>
        <taxon>Caenorhabditis</taxon>
    </lineage>
</organism>
<dbReference type="CTD" id="68917822"/>
<dbReference type="EMBL" id="HE600909">
    <property type="protein sequence ID" value="CAR98944.1"/>
    <property type="molecule type" value="Genomic_DNA"/>
</dbReference>
<evidence type="ECO:0000313" key="2">
    <source>
        <dbReference type="Proteomes" id="UP000008549"/>
    </source>
</evidence>
<accession>B6IGB4</accession>
<dbReference type="AlphaFoldDB" id="B6IGB4"/>
<reference evidence="1 2" key="2">
    <citation type="journal article" date="2011" name="PLoS Genet.">
        <title>Caenorhabditis briggsae recombinant inbred line genotypes reveal inter-strain incompatibility and the evolution of recombination.</title>
        <authorList>
            <person name="Ross J.A."/>
            <person name="Koboldt D.C."/>
            <person name="Staisch J.E."/>
            <person name="Chamberlin H.M."/>
            <person name="Gupta B.P."/>
            <person name="Miller R.D."/>
            <person name="Baird S.E."/>
            <person name="Haag E.S."/>
        </authorList>
    </citation>
    <scope>NUCLEOTIDE SEQUENCE [LARGE SCALE GENOMIC DNA]</scope>
    <source>
        <strain evidence="1 2">AF16</strain>
    </source>
</reference>
<sequence length="20" mass="2382">MSDLGRKRTEERWVLGALYT</sequence>
<dbReference type="Proteomes" id="UP000008549">
    <property type="component" value="Unassembled WGS sequence"/>
</dbReference>
<keyword evidence="2" id="KW-1185">Reference proteome</keyword>